<feature type="transmembrane region" description="Helical" evidence="6">
    <location>
        <begin position="248"/>
        <end position="267"/>
    </location>
</feature>
<evidence type="ECO:0000313" key="8">
    <source>
        <dbReference type="EMBL" id="ASA55421.1"/>
    </source>
</evidence>
<feature type="domain" description="EamA" evidence="7">
    <location>
        <begin position="151"/>
        <end position="289"/>
    </location>
</feature>
<reference evidence="8 9" key="1">
    <citation type="submission" date="2016-12" db="EMBL/GenBank/DDBJ databases">
        <authorList>
            <person name="Song W.-J."/>
            <person name="Kurnit D.M."/>
        </authorList>
    </citation>
    <scope>NUCLEOTIDE SEQUENCE [LARGE SCALE GENOMIC DNA]</scope>
    <source>
        <strain evidence="8 9">ATCC 43942</strain>
    </source>
</reference>
<evidence type="ECO:0000256" key="1">
    <source>
        <dbReference type="ARBA" id="ARBA00004651"/>
    </source>
</evidence>
<feature type="domain" description="EamA" evidence="7">
    <location>
        <begin position="3"/>
        <end position="135"/>
    </location>
</feature>
<feature type="transmembrane region" description="Helical" evidence="6">
    <location>
        <begin position="30"/>
        <end position="50"/>
    </location>
</feature>
<name>A0A1Z2SE44_VIBGA</name>
<dbReference type="PANTHER" id="PTHR32322:SF18">
    <property type="entry name" value="S-ADENOSYLMETHIONINE_S-ADENOSYLHOMOCYSTEINE TRANSPORTER"/>
    <property type="match status" value="1"/>
</dbReference>
<evidence type="ECO:0000256" key="2">
    <source>
        <dbReference type="ARBA" id="ARBA00022475"/>
    </source>
</evidence>
<keyword evidence="3 6" id="KW-0812">Transmembrane</keyword>
<organism evidence="8 9">
    <name type="scientific">Vibrio gazogenes</name>
    <dbReference type="NCBI Taxonomy" id="687"/>
    <lineage>
        <taxon>Bacteria</taxon>
        <taxon>Pseudomonadati</taxon>
        <taxon>Pseudomonadota</taxon>
        <taxon>Gammaproteobacteria</taxon>
        <taxon>Vibrionales</taxon>
        <taxon>Vibrionaceae</taxon>
        <taxon>Vibrio</taxon>
    </lineage>
</organism>
<dbReference type="InterPro" id="IPR050638">
    <property type="entry name" value="AA-Vitamin_Transporters"/>
</dbReference>
<feature type="transmembrane region" description="Helical" evidence="6">
    <location>
        <begin position="155"/>
        <end position="172"/>
    </location>
</feature>
<dbReference type="Proteomes" id="UP000196708">
    <property type="component" value="Chromosome 1"/>
</dbReference>
<keyword evidence="2" id="KW-1003">Cell membrane</keyword>
<protein>
    <submittedName>
        <fullName evidence="8">EamA family transporter</fullName>
    </submittedName>
</protein>
<feature type="transmembrane region" description="Helical" evidence="6">
    <location>
        <begin position="118"/>
        <end position="135"/>
    </location>
</feature>
<feature type="transmembrane region" description="Helical" evidence="6">
    <location>
        <begin position="181"/>
        <end position="202"/>
    </location>
</feature>
<evidence type="ECO:0000256" key="6">
    <source>
        <dbReference type="SAM" id="Phobius"/>
    </source>
</evidence>
<feature type="transmembrane region" description="Helical" evidence="6">
    <location>
        <begin position="214"/>
        <end position="236"/>
    </location>
</feature>
<evidence type="ECO:0000256" key="5">
    <source>
        <dbReference type="ARBA" id="ARBA00023136"/>
    </source>
</evidence>
<comment type="subcellular location">
    <subcellularLocation>
        <location evidence="1">Cell membrane</location>
        <topology evidence="1">Multi-pass membrane protein</topology>
    </subcellularLocation>
</comment>
<dbReference type="Pfam" id="PF00892">
    <property type="entry name" value="EamA"/>
    <property type="match status" value="2"/>
</dbReference>
<dbReference type="GO" id="GO:0005886">
    <property type="term" value="C:plasma membrane"/>
    <property type="evidence" value="ECO:0007669"/>
    <property type="project" value="UniProtKB-SubCell"/>
</dbReference>
<evidence type="ECO:0000313" key="9">
    <source>
        <dbReference type="Proteomes" id="UP000196708"/>
    </source>
</evidence>
<feature type="transmembrane region" description="Helical" evidence="6">
    <location>
        <begin position="273"/>
        <end position="290"/>
    </location>
</feature>
<feature type="transmembrane region" description="Helical" evidence="6">
    <location>
        <begin position="91"/>
        <end position="111"/>
    </location>
</feature>
<evidence type="ECO:0000256" key="4">
    <source>
        <dbReference type="ARBA" id="ARBA00022989"/>
    </source>
</evidence>
<dbReference type="OrthoDB" id="4167046at2"/>
<keyword evidence="5 6" id="KW-0472">Membrane</keyword>
<dbReference type="PANTHER" id="PTHR32322">
    <property type="entry name" value="INNER MEMBRANE TRANSPORTER"/>
    <property type="match status" value="1"/>
</dbReference>
<dbReference type="EMBL" id="CP018835">
    <property type="protein sequence ID" value="ASA55421.1"/>
    <property type="molecule type" value="Genomic_DNA"/>
</dbReference>
<dbReference type="InterPro" id="IPR037185">
    <property type="entry name" value="EmrE-like"/>
</dbReference>
<gene>
    <name evidence="8" type="ORF">BSQ33_06630</name>
</gene>
<feature type="transmembrane region" description="Helical" evidence="6">
    <location>
        <begin position="62"/>
        <end position="85"/>
    </location>
</feature>
<sequence>MPYLLLILAAMFWGGNYVVGHILVAQADPIIMTEARWLLTAILLGFLYFNQVKNNLNKIRNCFIAIIFLSVFGQVLFPLTLYIGLQTTTSLNAAIYMSATPGIVLIINGVIFRDKITLNNILGVILSTFGVFFLVMKGNVSDTRVFHHINTGDLWAMGSALSWAFYCSFLRLKDKTIPSNAFVTVSSLTGAVILIPIVWYYTTQFPISLSSYTHGSFLAGLLYLVLFLSWLSYVFWNKGIGEIGATRGEIYTHIIPLSGGVFSIVFLDVQLKSYHIVSALLIGVGIWFCSKKLKPKSTLASPLEHK</sequence>
<accession>A0A1Z2SE44</accession>
<evidence type="ECO:0000256" key="3">
    <source>
        <dbReference type="ARBA" id="ARBA00022692"/>
    </source>
</evidence>
<dbReference type="InterPro" id="IPR000620">
    <property type="entry name" value="EamA_dom"/>
</dbReference>
<evidence type="ECO:0000259" key="7">
    <source>
        <dbReference type="Pfam" id="PF00892"/>
    </source>
</evidence>
<proteinExistence type="predicted"/>
<keyword evidence="4 6" id="KW-1133">Transmembrane helix</keyword>
<dbReference type="SUPFAM" id="SSF103481">
    <property type="entry name" value="Multidrug resistance efflux transporter EmrE"/>
    <property type="match status" value="2"/>
</dbReference>
<dbReference type="KEGG" id="vga:BSQ33_06630"/>
<dbReference type="AlphaFoldDB" id="A0A1Z2SE44"/>